<comment type="caution">
    <text evidence="1">The sequence shown here is derived from an EMBL/GenBank/DDBJ whole genome shotgun (WGS) entry which is preliminary data.</text>
</comment>
<evidence type="ECO:0000313" key="1">
    <source>
        <dbReference type="EMBL" id="MCV7227129.1"/>
    </source>
</evidence>
<name>A0ABT3CCB3_9MYCO</name>
<protein>
    <submittedName>
        <fullName evidence="1">Uncharacterized protein</fullName>
    </submittedName>
</protein>
<keyword evidence="2" id="KW-1185">Reference proteome</keyword>
<reference evidence="1 2" key="1">
    <citation type="journal article" date="2022" name="BMC Genomics">
        <title>Comparative genome analysis of mycobacteria focusing on tRNA and non-coding RNA.</title>
        <authorList>
            <person name="Behra P.R.K."/>
            <person name="Pettersson B.M.F."/>
            <person name="Ramesh M."/>
            <person name="Das S."/>
            <person name="Dasgupta S."/>
            <person name="Kirsebom L.A."/>
        </authorList>
    </citation>
    <scope>NUCLEOTIDE SEQUENCE [LARGE SCALE GENOMIC DNA]</scope>
    <source>
        <strain evidence="1 2">DSM 44078</strain>
    </source>
</reference>
<dbReference type="EMBL" id="JACKTY010000029">
    <property type="protein sequence ID" value="MCV7227129.1"/>
    <property type="molecule type" value="Genomic_DNA"/>
</dbReference>
<sequence>MTFDNTYISREHRYLLGIHRETGVHFEAIPVSNSMVDYIEAYKISDEEYENFMADEQQAIDFAESCRRHEQDDRLFLRPGSDRGIPR</sequence>
<evidence type="ECO:0000313" key="2">
    <source>
        <dbReference type="Proteomes" id="UP001526201"/>
    </source>
</evidence>
<dbReference type="Proteomes" id="UP001526201">
    <property type="component" value="Unassembled WGS sequence"/>
</dbReference>
<dbReference type="RefSeq" id="WP_264068056.1">
    <property type="nucleotide sequence ID" value="NZ_JACKTY010000029.1"/>
</dbReference>
<gene>
    <name evidence="1" type="ORF">H7J73_13925</name>
</gene>
<proteinExistence type="predicted"/>
<accession>A0ABT3CCB3</accession>
<organism evidence="1 2">
    <name type="scientific">Mycolicibacterium komossense</name>
    <dbReference type="NCBI Taxonomy" id="1779"/>
    <lineage>
        <taxon>Bacteria</taxon>
        <taxon>Bacillati</taxon>
        <taxon>Actinomycetota</taxon>
        <taxon>Actinomycetes</taxon>
        <taxon>Mycobacteriales</taxon>
        <taxon>Mycobacteriaceae</taxon>
        <taxon>Mycolicibacterium</taxon>
    </lineage>
</organism>